<evidence type="ECO:0000256" key="6">
    <source>
        <dbReference type="ARBA" id="ARBA00023295"/>
    </source>
</evidence>
<dbReference type="GO" id="GO:0033925">
    <property type="term" value="F:mannosyl-glycoprotein endo-beta-N-acetylglucosaminidase activity"/>
    <property type="evidence" value="ECO:0007669"/>
    <property type="project" value="UniProtKB-EC"/>
</dbReference>
<keyword evidence="4" id="KW-0963">Cytoplasm</keyword>
<evidence type="ECO:0000256" key="3">
    <source>
        <dbReference type="ARBA" id="ARBA00012566"/>
    </source>
</evidence>
<proteinExistence type="inferred from homology"/>
<dbReference type="FunFam" id="3.20.20.80:FF:000043">
    <property type="entry name" value="cytosolic endo-beta-N-acetylglucosaminidase"/>
    <property type="match status" value="1"/>
</dbReference>
<sequence length="558" mass="63480">MDMYEELCKSPCKGDCTECVPLLSVQEVLEWRPDERPWPLRPLSPRTACSSVGTSHLCHQTQWRPTKLLDRRTVPRTLVCHDMKGGYLDDRFVYGSDNHADYRFFHWAGVDIFVYFSHKFVTIAPPVWVNAAHLHGVLILGTVITEWDSGKKLLEEVLHGSKEKRSQFVHQLVSICKHYGMDGWLINVENKVEPKDVVVLKELLEELTAAMHREISHSQVIWYDSVTRDGSLKWQNELNAENKLFFDVCDGIFLNYVWKEDGLARSIRQAGVRALDVYVGVDVFGRNCYGGGGFNTSAAVEKARAQGLSVALFAQGWVHECWALENFTPLEYTFWRKLWPLLHVHGPSGLPFDTSFCQGYGERKYKRGKVESEQPWHNLSLQMPQPCLPICVEDASQLPKGDAVSKEKVTTKFSGCVQHWPKDAYHGGGCLRLQRPTNIEVFGQRIYHKLFFCSFHVGEQDALCISYAIKSSQEGKEAPKDLALGLLFLDTAAGGYRDEYFGVETKGMKESLDEKTGWKLRNYVVPARGRRYKITEICVALDPNATDVLLGWLSICLY</sequence>
<evidence type="ECO:0000256" key="7">
    <source>
        <dbReference type="ARBA" id="ARBA00034414"/>
    </source>
</evidence>
<evidence type="ECO:0000256" key="5">
    <source>
        <dbReference type="ARBA" id="ARBA00022801"/>
    </source>
</evidence>
<dbReference type="AlphaFoldDB" id="A0A8S1EBS5"/>
<evidence type="ECO:0000313" key="12">
    <source>
        <dbReference type="Proteomes" id="UP000494165"/>
    </source>
</evidence>
<accession>A0A8S1EBS5</accession>
<organism evidence="11 12">
    <name type="scientific">Cloeon dipterum</name>
    <dbReference type="NCBI Taxonomy" id="197152"/>
    <lineage>
        <taxon>Eukaryota</taxon>
        <taxon>Metazoa</taxon>
        <taxon>Ecdysozoa</taxon>
        <taxon>Arthropoda</taxon>
        <taxon>Hexapoda</taxon>
        <taxon>Insecta</taxon>
        <taxon>Pterygota</taxon>
        <taxon>Palaeoptera</taxon>
        <taxon>Ephemeroptera</taxon>
        <taxon>Pisciforma</taxon>
        <taxon>Baetidae</taxon>
        <taxon>Cloeon</taxon>
    </lineage>
</organism>
<evidence type="ECO:0000256" key="8">
    <source>
        <dbReference type="ARBA" id="ARBA00054935"/>
    </source>
</evidence>
<dbReference type="Pfam" id="PF03644">
    <property type="entry name" value="Glyco_hydro_85"/>
    <property type="match status" value="1"/>
</dbReference>
<keyword evidence="12" id="KW-1185">Reference proteome</keyword>
<dbReference type="SUPFAM" id="SSF51445">
    <property type="entry name" value="(Trans)glycosidases"/>
    <property type="match status" value="1"/>
</dbReference>
<evidence type="ECO:0000256" key="2">
    <source>
        <dbReference type="ARBA" id="ARBA00007849"/>
    </source>
</evidence>
<dbReference type="EC" id="3.2.1.96" evidence="3"/>
<dbReference type="GO" id="GO:0005829">
    <property type="term" value="C:cytosol"/>
    <property type="evidence" value="ECO:0007669"/>
    <property type="project" value="UniProtKB-SubCell"/>
</dbReference>
<dbReference type="Proteomes" id="UP000494165">
    <property type="component" value="Unassembled WGS sequence"/>
</dbReference>
<comment type="catalytic activity">
    <reaction evidence="7">
        <text>an N(4)-(oligosaccharide-(1-&gt;3)-[oligosaccharide-(1-&gt;6)]-beta-D-Man-(1-&gt;4)-beta-D-GlcNAc-(1-&gt;4)-alpha-D-GlcNAc)-L-asparaginyl-[protein] + H2O = an oligosaccharide-(1-&gt;3)-[oligosaccharide-(1-&gt;6)]-beta-D-Man-(1-&gt;4)-D-GlcNAc + N(4)-(N-acetyl-beta-D-glucosaminyl)-L-asparaginyl-[protein]</text>
        <dbReference type="Rhea" id="RHEA:73067"/>
        <dbReference type="Rhea" id="RHEA-COMP:12603"/>
        <dbReference type="Rhea" id="RHEA-COMP:18176"/>
        <dbReference type="ChEBI" id="CHEBI:15377"/>
        <dbReference type="ChEBI" id="CHEBI:132248"/>
        <dbReference type="ChEBI" id="CHEBI:192714"/>
        <dbReference type="ChEBI" id="CHEBI:192715"/>
        <dbReference type="EC" id="3.2.1.96"/>
    </reaction>
</comment>
<dbReference type="InterPro" id="IPR032979">
    <property type="entry name" value="ENGase"/>
</dbReference>
<dbReference type="CDD" id="cd06547">
    <property type="entry name" value="GH85_ENGase"/>
    <property type="match status" value="1"/>
</dbReference>
<keyword evidence="6" id="KW-0326">Glycosidase</keyword>
<comment type="subcellular location">
    <subcellularLocation>
        <location evidence="1">Cytoplasm</location>
        <location evidence="1">Cytosol</location>
    </subcellularLocation>
</comment>
<comment type="function">
    <text evidence="8">Endoglycosidase that releases N-glycans from glycoproteins by cleaving the beta-1,4-glycosidic bond in the N,N'-diacetylchitobiose core. Involved in the processing of free oligosaccharides in the cytosol.</text>
</comment>
<reference evidence="11 12" key="1">
    <citation type="submission" date="2020-04" db="EMBL/GenBank/DDBJ databases">
        <authorList>
            <person name="Alioto T."/>
            <person name="Alioto T."/>
            <person name="Gomez Garrido J."/>
        </authorList>
    </citation>
    <scope>NUCLEOTIDE SEQUENCE [LARGE SCALE GENOMIC DNA]</scope>
</reference>
<dbReference type="Gene3D" id="2.60.120.260">
    <property type="entry name" value="Galactose-binding domain-like"/>
    <property type="match status" value="1"/>
</dbReference>
<dbReference type="EMBL" id="CADEPI010000603">
    <property type="protein sequence ID" value="CAB3387647.1"/>
    <property type="molecule type" value="Genomic_DNA"/>
</dbReference>
<dbReference type="OrthoDB" id="284473at2759"/>
<comment type="caution">
    <text evidence="11">The sequence shown here is derived from an EMBL/GenBank/DDBJ whole genome shotgun (WGS) entry which is preliminary data.</text>
</comment>
<evidence type="ECO:0000256" key="9">
    <source>
        <dbReference type="ARBA" id="ARBA00072457"/>
    </source>
</evidence>
<evidence type="ECO:0000313" key="11">
    <source>
        <dbReference type="EMBL" id="CAB3387647.1"/>
    </source>
</evidence>
<dbReference type="InterPro" id="IPR017853">
    <property type="entry name" value="GH"/>
</dbReference>
<protein>
    <recommendedName>
        <fullName evidence="9">Cytosolic endo-beta-N-acetylglucosaminidase</fullName>
        <ecNumber evidence="3">3.2.1.96</ecNumber>
    </recommendedName>
</protein>
<dbReference type="PANTHER" id="PTHR13246:SF1">
    <property type="entry name" value="CYTOSOLIC ENDO-BETA-N-ACETYLGLUCOSAMINIDASE"/>
    <property type="match status" value="1"/>
</dbReference>
<evidence type="ECO:0000259" key="10">
    <source>
        <dbReference type="Pfam" id="PF03644"/>
    </source>
</evidence>
<name>A0A8S1EBS5_9INSE</name>
<comment type="similarity">
    <text evidence="2">Belongs to the glycosyl hydrolase 85 family.</text>
</comment>
<dbReference type="PANTHER" id="PTHR13246">
    <property type="entry name" value="ENDO BETA N-ACETYLGLUCOSAMINIDASE"/>
    <property type="match status" value="1"/>
</dbReference>
<gene>
    <name evidence="11" type="ORF">CLODIP_2_CD14159</name>
</gene>
<dbReference type="InterPro" id="IPR005201">
    <property type="entry name" value="TIM_ENGase"/>
</dbReference>
<evidence type="ECO:0000256" key="4">
    <source>
        <dbReference type="ARBA" id="ARBA00022490"/>
    </source>
</evidence>
<evidence type="ECO:0000256" key="1">
    <source>
        <dbReference type="ARBA" id="ARBA00004514"/>
    </source>
</evidence>
<keyword evidence="5" id="KW-0378">Hydrolase</keyword>
<dbReference type="Gene3D" id="3.20.20.80">
    <property type="entry name" value="Glycosidases"/>
    <property type="match status" value="1"/>
</dbReference>
<feature type="domain" description="Cytosolic endo-beta-N-acetylglucosaminidase TIM barrel" evidence="10">
    <location>
        <begin position="87"/>
        <end position="363"/>
    </location>
</feature>